<accession>A0A1M7RG58</accession>
<evidence type="ECO:0000259" key="1">
    <source>
        <dbReference type="Pfam" id="PF01636"/>
    </source>
</evidence>
<dbReference type="CDD" id="cd05154">
    <property type="entry name" value="ACAD10_11_N-like"/>
    <property type="match status" value="1"/>
</dbReference>
<dbReference type="Gene3D" id="3.90.1200.10">
    <property type="match status" value="1"/>
</dbReference>
<dbReference type="OrthoDB" id="3339041at2"/>
<proteinExistence type="predicted"/>
<protein>
    <submittedName>
        <fullName evidence="2">Predicted kinase, aminoglycoside phosphotransferase (APT) family</fullName>
    </submittedName>
</protein>
<keyword evidence="2" id="KW-0418">Kinase</keyword>
<dbReference type="RefSeq" id="WP_073261966.1">
    <property type="nucleotide sequence ID" value="NZ_FRCS01000011.1"/>
</dbReference>
<gene>
    <name evidence="2" type="ORF">SAMN05443668_111229</name>
</gene>
<evidence type="ECO:0000313" key="3">
    <source>
        <dbReference type="Proteomes" id="UP000184440"/>
    </source>
</evidence>
<dbReference type="GO" id="GO:0016301">
    <property type="term" value="F:kinase activity"/>
    <property type="evidence" value="ECO:0007669"/>
    <property type="project" value="UniProtKB-KW"/>
</dbReference>
<dbReference type="STRING" id="134849.SAMN05443668_111229"/>
<keyword evidence="2" id="KW-0808">Transferase</keyword>
<feature type="domain" description="Aminoglycoside phosphotransferase" evidence="1">
    <location>
        <begin position="43"/>
        <end position="263"/>
    </location>
</feature>
<organism evidence="2 3">
    <name type="scientific">Cryptosporangium aurantiacum</name>
    <dbReference type="NCBI Taxonomy" id="134849"/>
    <lineage>
        <taxon>Bacteria</taxon>
        <taxon>Bacillati</taxon>
        <taxon>Actinomycetota</taxon>
        <taxon>Actinomycetes</taxon>
        <taxon>Cryptosporangiales</taxon>
        <taxon>Cryptosporangiaceae</taxon>
        <taxon>Cryptosporangium</taxon>
    </lineage>
</organism>
<dbReference type="InterPro" id="IPR041726">
    <property type="entry name" value="ACAD10_11_N"/>
</dbReference>
<dbReference type="Pfam" id="PF01636">
    <property type="entry name" value="APH"/>
    <property type="match status" value="1"/>
</dbReference>
<sequence>MGGARVFPKGRDLDATARTLGPWLAARLGADEATLDSFNYPRGAGISNETILFHARTAGRNERYVLRVAPRPEYQMFLEPRFRMQYDLLTTLRRLGTVRVPEPLWYCEDTSLLGQEFFLMRRSYGRVPVSIPVYNATGWLTEATPAQRRTLWESAMRQFAAIHRVPPSEVEFVGGDGLSGQLDYWSAFASWALGDSIPPLVRRLLDWLRDHRPSREEPGLAWGDARIGNMMFDDDYHVVAVMDWEQAALCDPMADLGWWLMFDEIHSVYSEVPRLDGLGSRAETLDAWQELTGRKVTDLHWHEVFACVKTGLLGLHTRRSMIFDGADRSAAPSAFLQRACHLLDLAVPEEI</sequence>
<dbReference type="Proteomes" id="UP000184440">
    <property type="component" value="Unassembled WGS sequence"/>
</dbReference>
<reference evidence="2 3" key="1">
    <citation type="submission" date="2016-11" db="EMBL/GenBank/DDBJ databases">
        <authorList>
            <person name="Jaros S."/>
            <person name="Januszkiewicz K."/>
            <person name="Wedrychowicz H."/>
        </authorList>
    </citation>
    <scope>NUCLEOTIDE SEQUENCE [LARGE SCALE GENOMIC DNA]</scope>
    <source>
        <strain evidence="2 3">DSM 46144</strain>
    </source>
</reference>
<dbReference type="SUPFAM" id="SSF56112">
    <property type="entry name" value="Protein kinase-like (PK-like)"/>
    <property type="match status" value="1"/>
</dbReference>
<dbReference type="AlphaFoldDB" id="A0A1M7RG58"/>
<name>A0A1M7RG58_9ACTN</name>
<keyword evidence="3" id="KW-1185">Reference proteome</keyword>
<evidence type="ECO:0000313" key="2">
    <source>
        <dbReference type="EMBL" id="SHN45275.1"/>
    </source>
</evidence>
<dbReference type="Gene3D" id="3.30.200.20">
    <property type="entry name" value="Phosphorylase Kinase, domain 1"/>
    <property type="match status" value="1"/>
</dbReference>
<dbReference type="InterPro" id="IPR002575">
    <property type="entry name" value="Aminoglycoside_PTrfase"/>
</dbReference>
<dbReference type="EMBL" id="FRCS01000011">
    <property type="protein sequence ID" value="SHN45275.1"/>
    <property type="molecule type" value="Genomic_DNA"/>
</dbReference>
<dbReference type="PANTHER" id="PTHR21310">
    <property type="entry name" value="AMINOGLYCOSIDE PHOSPHOTRANSFERASE-RELATED-RELATED"/>
    <property type="match status" value="1"/>
</dbReference>
<dbReference type="InterPro" id="IPR011009">
    <property type="entry name" value="Kinase-like_dom_sf"/>
</dbReference>
<dbReference type="InterPro" id="IPR051678">
    <property type="entry name" value="AGP_Transferase"/>
</dbReference>
<dbReference type="PANTHER" id="PTHR21310:SF40">
    <property type="entry name" value="AMINOGLYCOSIDE PHOSPHOTRANSFERASE DOMAIN-CONTAINING PROTEIN-RELATED"/>
    <property type="match status" value="1"/>
</dbReference>